<evidence type="ECO:0000313" key="2">
    <source>
        <dbReference type="EMBL" id="PKI40421.1"/>
    </source>
</evidence>
<evidence type="ECO:0000313" key="3">
    <source>
        <dbReference type="Proteomes" id="UP000233551"/>
    </source>
</evidence>
<reference evidence="2 3" key="1">
    <citation type="submission" date="2017-11" db="EMBL/GenBank/DDBJ databases">
        <title>De-novo sequencing of pomegranate (Punica granatum L.) genome.</title>
        <authorList>
            <person name="Akparov Z."/>
            <person name="Amiraslanov A."/>
            <person name="Hajiyeva S."/>
            <person name="Abbasov M."/>
            <person name="Kaur K."/>
            <person name="Hamwieh A."/>
            <person name="Solovyev V."/>
            <person name="Salamov A."/>
            <person name="Braich B."/>
            <person name="Kosarev P."/>
            <person name="Mahmoud A."/>
            <person name="Hajiyev E."/>
            <person name="Babayeva S."/>
            <person name="Izzatullayeva V."/>
            <person name="Mammadov A."/>
            <person name="Mammadov A."/>
            <person name="Sharifova S."/>
            <person name="Ojaghi J."/>
            <person name="Eynullazada K."/>
            <person name="Bayramov B."/>
            <person name="Abdulazimova A."/>
            <person name="Shahmuradov I."/>
        </authorList>
    </citation>
    <scope>NUCLEOTIDE SEQUENCE [LARGE SCALE GENOMIC DNA]</scope>
    <source>
        <strain evidence="3">cv. AG2017</strain>
        <tissue evidence="2">Leaf</tissue>
    </source>
</reference>
<dbReference type="AlphaFoldDB" id="A0A2I0I8W3"/>
<keyword evidence="3" id="KW-1185">Reference proteome</keyword>
<dbReference type="Proteomes" id="UP000233551">
    <property type="component" value="Unassembled WGS sequence"/>
</dbReference>
<evidence type="ECO:0000256" key="1">
    <source>
        <dbReference type="SAM" id="MobiDB-lite"/>
    </source>
</evidence>
<protein>
    <submittedName>
        <fullName evidence="2">Uncharacterized protein</fullName>
    </submittedName>
</protein>
<sequence>MQGYTPQLAVAGVPTYYQCLSKSMLLHELVSPKAGRSLDLPPSPVARKCGGGTQTPASTAPARSPTDPDLPPESPAEPATDTFGDGSSMAGDTRPAPYRPSPMDRFLS</sequence>
<name>A0A2I0I8W3_PUNGR</name>
<organism evidence="2 3">
    <name type="scientific">Punica granatum</name>
    <name type="common">Pomegranate</name>
    <dbReference type="NCBI Taxonomy" id="22663"/>
    <lineage>
        <taxon>Eukaryota</taxon>
        <taxon>Viridiplantae</taxon>
        <taxon>Streptophyta</taxon>
        <taxon>Embryophyta</taxon>
        <taxon>Tracheophyta</taxon>
        <taxon>Spermatophyta</taxon>
        <taxon>Magnoliopsida</taxon>
        <taxon>eudicotyledons</taxon>
        <taxon>Gunneridae</taxon>
        <taxon>Pentapetalae</taxon>
        <taxon>rosids</taxon>
        <taxon>malvids</taxon>
        <taxon>Myrtales</taxon>
        <taxon>Lythraceae</taxon>
        <taxon>Punica</taxon>
    </lineage>
</organism>
<comment type="caution">
    <text evidence="2">The sequence shown here is derived from an EMBL/GenBank/DDBJ whole genome shotgun (WGS) entry which is preliminary data.</text>
</comment>
<feature type="region of interest" description="Disordered" evidence="1">
    <location>
        <begin position="34"/>
        <end position="108"/>
    </location>
</feature>
<gene>
    <name evidence="2" type="ORF">CRG98_039198</name>
</gene>
<dbReference type="EMBL" id="PGOL01003568">
    <property type="protein sequence ID" value="PKI40421.1"/>
    <property type="molecule type" value="Genomic_DNA"/>
</dbReference>
<accession>A0A2I0I8W3</accession>
<proteinExistence type="predicted"/>